<reference evidence="2" key="1">
    <citation type="submission" date="2024-03" db="EMBL/GenBank/DDBJ databases">
        <title>Complete genome sequence of Mycoplasma felifaucium Z921 isolated from the trachea of a cheetah.</title>
        <authorList>
            <person name="Spergser J."/>
        </authorList>
    </citation>
    <scope>NUCLEOTIDE SEQUENCE [LARGE SCALE GENOMIC DNA]</scope>
    <source>
        <strain evidence="2">Z921</strain>
    </source>
</reference>
<dbReference type="Pfam" id="PF05016">
    <property type="entry name" value="ParE_toxin"/>
    <property type="match status" value="1"/>
</dbReference>
<dbReference type="InterPro" id="IPR007712">
    <property type="entry name" value="RelE/ParE_toxin"/>
</dbReference>
<dbReference type="RefSeq" id="WP_338822971.1">
    <property type="nucleotide sequence ID" value="NZ_CP148067.1"/>
</dbReference>
<proteinExistence type="predicted"/>
<evidence type="ECO:0000256" key="1">
    <source>
        <dbReference type="ARBA" id="ARBA00022649"/>
    </source>
</evidence>
<keyword evidence="3" id="KW-1185">Reference proteome</keyword>
<accession>A0ABZ2RQS9</accession>
<organism evidence="2 3">
    <name type="scientific">Mycoplasmopsis felifaucium</name>
    <dbReference type="NCBI Taxonomy" id="35768"/>
    <lineage>
        <taxon>Bacteria</taxon>
        <taxon>Bacillati</taxon>
        <taxon>Mycoplasmatota</taxon>
        <taxon>Mycoplasmoidales</taxon>
        <taxon>Metamycoplasmataceae</taxon>
        <taxon>Mycoplasmopsis</taxon>
    </lineage>
</organism>
<gene>
    <name evidence="2" type="ORF">WG617_01755</name>
</gene>
<keyword evidence="1" id="KW-1277">Toxin-antitoxin system</keyword>
<dbReference type="Gene3D" id="3.30.2310.20">
    <property type="entry name" value="RelE-like"/>
    <property type="match status" value="1"/>
</dbReference>
<dbReference type="InterPro" id="IPR035093">
    <property type="entry name" value="RelE/ParE_toxin_dom_sf"/>
</dbReference>
<evidence type="ECO:0000313" key="3">
    <source>
        <dbReference type="Proteomes" id="UP001477443"/>
    </source>
</evidence>
<name>A0ABZ2RQS9_9BACT</name>
<sequence length="102" mass="12109">MNAKDDLVCIAKYITFKLSSPSIAQKQIKRIITAIKNLDEFPNMYPLCDNNFWKTRGLRAMPLDNYLVFYLPDEDHKIAKIYRVFYAKRDIDKKLNKNITFE</sequence>
<evidence type="ECO:0000313" key="2">
    <source>
        <dbReference type="EMBL" id="WXL29357.1"/>
    </source>
</evidence>
<dbReference type="Proteomes" id="UP001477443">
    <property type="component" value="Chromosome"/>
</dbReference>
<protein>
    <submittedName>
        <fullName evidence="2">Type II toxin-antitoxin system RelE/ParE family toxin</fullName>
    </submittedName>
</protein>
<dbReference type="EMBL" id="CP148067">
    <property type="protein sequence ID" value="WXL29357.1"/>
    <property type="molecule type" value="Genomic_DNA"/>
</dbReference>